<dbReference type="AlphaFoldDB" id="A0AAV0JWY5"/>
<dbReference type="Gene3D" id="2.60.120.330">
    <property type="entry name" value="B-lactam Antibiotic, Isopenicillin N Synthase, Chain"/>
    <property type="match status" value="2"/>
</dbReference>
<keyword evidence="8" id="KW-1185">Reference proteome</keyword>
<dbReference type="Pfam" id="PF14226">
    <property type="entry name" value="DIOX_N"/>
    <property type="match status" value="1"/>
</dbReference>
<comment type="caution">
    <text evidence="7">The sequence shown here is derived from an EMBL/GenBank/DDBJ whole genome shotgun (WGS) entry which is preliminary data.</text>
</comment>
<evidence type="ECO:0000256" key="2">
    <source>
        <dbReference type="ARBA" id="ARBA00022723"/>
    </source>
</evidence>
<feature type="domain" description="Isopenicillin N synthase-like Fe(2+) 2OG dioxygenase" evidence="5">
    <location>
        <begin position="156"/>
        <end position="224"/>
    </location>
</feature>
<evidence type="ECO:0000256" key="3">
    <source>
        <dbReference type="ARBA" id="ARBA00023002"/>
    </source>
</evidence>
<gene>
    <name evidence="7" type="ORF">LITE_LOCUS15804</name>
</gene>
<evidence type="ECO:0000313" key="8">
    <source>
        <dbReference type="Proteomes" id="UP001154282"/>
    </source>
</evidence>
<dbReference type="GO" id="GO:0016491">
    <property type="term" value="F:oxidoreductase activity"/>
    <property type="evidence" value="ECO:0007669"/>
    <property type="project" value="UniProtKB-KW"/>
</dbReference>
<keyword evidence="3" id="KW-0560">Oxidoreductase</keyword>
<evidence type="ECO:0000259" key="5">
    <source>
        <dbReference type="Pfam" id="PF03171"/>
    </source>
</evidence>
<dbReference type="EMBL" id="CAMGYJ010000005">
    <property type="protein sequence ID" value="CAI0413126.1"/>
    <property type="molecule type" value="Genomic_DNA"/>
</dbReference>
<keyword evidence="2" id="KW-0479">Metal-binding</keyword>
<evidence type="ECO:0000259" key="6">
    <source>
        <dbReference type="Pfam" id="PF14226"/>
    </source>
</evidence>
<evidence type="ECO:0000256" key="1">
    <source>
        <dbReference type="ARBA" id="ARBA00008056"/>
    </source>
</evidence>
<dbReference type="SUPFAM" id="SSF51197">
    <property type="entry name" value="Clavaminate synthase-like"/>
    <property type="match status" value="1"/>
</dbReference>
<dbReference type="InterPro" id="IPR026992">
    <property type="entry name" value="DIOX_N"/>
</dbReference>
<dbReference type="PANTHER" id="PTHR10209">
    <property type="entry name" value="OXIDOREDUCTASE, 2OG-FE II OXYGENASE FAMILY PROTEIN"/>
    <property type="match status" value="1"/>
</dbReference>
<dbReference type="Pfam" id="PF03171">
    <property type="entry name" value="2OG-FeII_Oxy"/>
    <property type="match status" value="1"/>
</dbReference>
<keyword evidence="4" id="KW-0408">Iron</keyword>
<proteinExistence type="inferred from homology"/>
<feature type="domain" description="Non-haem dioxygenase N-terminal" evidence="6">
    <location>
        <begin position="47"/>
        <end position="122"/>
    </location>
</feature>
<dbReference type="GO" id="GO:0046872">
    <property type="term" value="F:metal ion binding"/>
    <property type="evidence" value="ECO:0007669"/>
    <property type="project" value="UniProtKB-KW"/>
</dbReference>
<accession>A0AAV0JWY5</accession>
<sequence>MKEVQEFEDSKLGVKGLVDSGISSIPRFFVHPNFKPDPNPGARPDVIPTIDLSGVDRQDARAKIAEQISGACRELGFFQVVNHGIPVEFLDRFVGAVRGFHEQPTEEKAKLYRREEVVEWNQRAKQVGGLLMELLCEGLGVNSGALKERRFLESRVMVGHYYPYCPQPDLTVGIASHTDPGALTLLLQDQVGGLQVKFGEQWVDVVPVRGALVVNIGDLLQVMRCA</sequence>
<reference evidence="7" key="1">
    <citation type="submission" date="2022-08" db="EMBL/GenBank/DDBJ databases">
        <authorList>
            <person name="Gutierrez-Valencia J."/>
        </authorList>
    </citation>
    <scope>NUCLEOTIDE SEQUENCE</scope>
</reference>
<dbReference type="InterPro" id="IPR027443">
    <property type="entry name" value="IPNS-like_sf"/>
</dbReference>
<dbReference type="PANTHER" id="PTHR10209:SF751">
    <property type="entry name" value="OS06G0255100 PROTEIN"/>
    <property type="match status" value="1"/>
</dbReference>
<dbReference type="InterPro" id="IPR044861">
    <property type="entry name" value="IPNS-like_FE2OG_OXY"/>
</dbReference>
<dbReference type="Proteomes" id="UP001154282">
    <property type="component" value="Unassembled WGS sequence"/>
</dbReference>
<protein>
    <recommendedName>
        <fullName evidence="9">Fe2OG dioxygenase domain-containing protein</fullName>
    </recommendedName>
</protein>
<organism evidence="7 8">
    <name type="scientific">Linum tenue</name>
    <dbReference type="NCBI Taxonomy" id="586396"/>
    <lineage>
        <taxon>Eukaryota</taxon>
        <taxon>Viridiplantae</taxon>
        <taxon>Streptophyta</taxon>
        <taxon>Embryophyta</taxon>
        <taxon>Tracheophyta</taxon>
        <taxon>Spermatophyta</taxon>
        <taxon>Magnoliopsida</taxon>
        <taxon>eudicotyledons</taxon>
        <taxon>Gunneridae</taxon>
        <taxon>Pentapetalae</taxon>
        <taxon>rosids</taxon>
        <taxon>fabids</taxon>
        <taxon>Malpighiales</taxon>
        <taxon>Linaceae</taxon>
        <taxon>Linum</taxon>
    </lineage>
</organism>
<evidence type="ECO:0000256" key="4">
    <source>
        <dbReference type="ARBA" id="ARBA00023004"/>
    </source>
</evidence>
<evidence type="ECO:0000313" key="7">
    <source>
        <dbReference type="EMBL" id="CAI0413126.1"/>
    </source>
</evidence>
<name>A0AAV0JWY5_9ROSI</name>
<comment type="similarity">
    <text evidence="1">Belongs to the iron/ascorbate-dependent oxidoreductase family.</text>
</comment>
<evidence type="ECO:0008006" key="9">
    <source>
        <dbReference type="Google" id="ProtNLM"/>
    </source>
</evidence>